<dbReference type="Proteomes" id="UP001168579">
    <property type="component" value="Unassembled WGS sequence"/>
</dbReference>
<dbReference type="EMBL" id="JAUKUC010000001">
    <property type="protein sequence ID" value="MDO1513066.1"/>
    <property type="molecule type" value="Genomic_DNA"/>
</dbReference>
<accession>A0ABT8RQC3</accession>
<evidence type="ECO:0000313" key="2">
    <source>
        <dbReference type="Proteomes" id="UP001168579"/>
    </source>
</evidence>
<keyword evidence="2" id="KW-1185">Reference proteome</keyword>
<gene>
    <name evidence="1" type="ORF">Q2T41_10400</name>
</gene>
<evidence type="ECO:0008006" key="3">
    <source>
        <dbReference type="Google" id="ProtNLM"/>
    </source>
</evidence>
<protein>
    <recommendedName>
        <fullName evidence="3">YARHG domain-containing protein</fullName>
    </recommendedName>
</protein>
<comment type="caution">
    <text evidence="1">The sequence shown here is derived from an EMBL/GenBank/DDBJ whole genome shotgun (WGS) entry which is preliminary data.</text>
</comment>
<evidence type="ECO:0000313" key="1">
    <source>
        <dbReference type="EMBL" id="MDO1513066.1"/>
    </source>
</evidence>
<name>A0ABT8RQC3_9FLAO</name>
<reference evidence="1" key="2">
    <citation type="submission" date="2023-06" db="EMBL/GenBank/DDBJ databases">
        <authorList>
            <person name="Lucena T."/>
            <person name="Sun Q."/>
        </authorList>
    </citation>
    <scope>NUCLEOTIDE SEQUENCE</scope>
    <source>
        <strain evidence="1">CECT 8869</strain>
    </source>
</reference>
<organism evidence="1 2">
    <name type="scientific">Maribacter confluentis</name>
    <dbReference type="NCBI Taxonomy" id="1656093"/>
    <lineage>
        <taxon>Bacteria</taxon>
        <taxon>Pseudomonadati</taxon>
        <taxon>Bacteroidota</taxon>
        <taxon>Flavobacteriia</taxon>
        <taxon>Flavobacteriales</taxon>
        <taxon>Flavobacteriaceae</taxon>
        <taxon>Maribacter</taxon>
    </lineage>
</organism>
<dbReference type="RefSeq" id="WP_304436028.1">
    <property type="nucleotide sequence ID" value="NZ_JAUKUC010000001.1"/>
</dbReference>
<proteinExistence type="predicted"/>
<sequence length="366" mass="42823">MKLIISFIFILTTKNISAQLFIEHNELLPLKLQYTNKQLKKETDKHNTVYTDLIYKNNNTWDTLPVYLNARGNFRRSTCYFPPLKMTLKKSLTNNTLFKGHKKLKVVLPCLLQKRGNDDVLKEYLAYKIYELIAETHFKTRLAAIEYIDTRGDKAEIHPLATFVPTELKNTALYEGEEAFALKKPKKYILKAIIIEDDKLVAKREGAQLLKRFVHPLNQAETESLNNAFFQFMIGNTDFSTAYQHNQKLIFKEGETIPVPYDFDMSGLVNASYAVVSNIQNTSLNITDVKERMYRGFKRDTAIYYKTRQHFLEQRAAIYSMMDEHKEYFEDPETFDQAKNYIQSFYTILDNETKFKTLIIDAARNE</sequence>
<reference evidence="1" key="1">
    <citation type="journal article" date="2014" name="Int. J. Syst. Evol. Microbiol.">
        <title>Complete genome of a new Firmicutes species belonging to the dominant human colonic microbiota ('Ruminococcus bicirculans') reveals two chromosomes and a selective capacity to utilize plant glucans.</title>
        <authorList>
            <consortium name="NISC Comparative Sequencing Program"/>
            <person name="Wegmann U."/>
            <person name="Louis P."/>
            <person name="Goesmann A."/>
            <person name="Henrissat B."/>
            <person name="Duncan S.H."/>
            <person name="Flint H.J."/>
        </authorList>
    </citation>
    <scope>NUCLEOTIDE SEQUENCE</scope>
    <source>
        <strain evidence="1">CECT 8869</strain>
    </source>
</reference>